<protein>
    <submittedName>
        <fullName evidence="1">Uncharacterized protein</fullName>
    </submittedName>
</protein>
<reference evidence="1 2" key="1">
    <citation type="submission" date="2017-11" db="EMBL/GenBank/DDBJ databases">
        <title>Draft Genome Sequence of Sporolactobacillus inulinus NBRC 111894 Isolated from Koso, a Japanese Sugar-Vegetable Fermented Beverage.</title>
        <authorList>
            <person name="Chiou T.Y."/>
            <person name="Oshima K."/>
            <person name="Suda W."/>
            <person name="Hattori M."/>
            <person name="Takahashi T."/>
        </authorList>
    </citation>
    <scope>NUCLEOTIDE SEQUENCE [LARGE SCALE GENOMIC DNA]</scope>
    <source>
        <strain evidence="1 2">NBRC111894</strain>
    </source>
</reference>
<comment type="caution">
    <text evidence="1">The sequence shown here is derived from an EMBL/GenBank/DDBJ whole genome shotgun (WGS) entry which is preliminary data.</text>
</comment>
<evidence type="ECO:0000313" key="1">
    <source>
        <dbReference type="EMBL" id="GAY78481.1"/>
    </source>
</evidence>
<evidence type="ECO:0000313" key="2">
    <source>
        <dbReference type="Proteomes" id="UP000319716"/>
    </source>
</evidence>
<organism evidence="1 2">
    <name type="scientific">Sporolactobacillus inulinus</name>
    <dbReference type="NCBI Taxonomy" id="2078"/>
    <lineage>
        <taxon>Bacteria</taxon>
        <taxon>Bacillati</taxon>
        <taxon>Bacillota</taxon>
        <taxon>Bacilli</taxon>
        <taxon>Bacillales</taxon>
        <taxon>Sporolactobacillaceae</taxon>
        <taxon>Sporolactobacillus</taxon>
    </lineage>
</organism>
<sequence>MKPLVSNGERFFSILIRAIHFSFYKIMNKVVFLSKINDQS</sequence>
<accession>A0A4Y1ZHN8</accession>
<dbReference type="Proteomes" id="UP000319716">
    <property type="component" value="Unassembled WGS sequence"/>
</dbReference>
<dbReference type="AlphaFoldDB" id="A0A4Y1ZHN8"/>
<gene>
    <name evidence="1" type="ORF">NBRC111894_4035</name>
</gene>
<dbReference type="EMBL" id="BEXB01000050">
    <property type="protein sequence ID" value="GAY78481.1"/>
    <property type="molecule type" value="Genomic_DNA"/>
</dbReference>
<proteinExistence type="predicted"/>
<name>A0A4Y1ZHN8_9BACL</name>